<dbReference type="AlphaFoldDB" id="A0A6A4V7H4"/>
<evidence type="ECO:0000313" key="1">
    <source>
        <dbReference type="EMBL" id="KAF0289119.1"/>
    </source>
</evidence>
<reference evidence="1 2" key="1">
    <citation type="submission" date="2019-07" db="EMBL/GenBank/DDBJ databases">
        <title>Draft genome assembly of a fouling barnacle, Amphibalanus amphitrite (Darwin, 1854): The first reference genome for Thecostraca.</title>
        <authorList>
            <person name="Kim W."/>
        </authorList>
    </citation>
    <scope>NUCLEOTIDE SEQUENCE [LARGE SCALE GENOMIC DNA]</scope>
    <source>
        <strain evidence="1">SNU_AA5</strain>
        <tissue evidence="1">Soma without cirri and trophi</tissue>
    </source>
</reference>
<accession>A0A6A4V7H4</accession>
<sequence>MAGAELTSSNLEAHREELAFVAGFVAHKCHHIDATLGSRSPDFSGAAGDTLKHRFKDVGAEKKIDPLP</sequence>
<dbReference type="EMBL" id="VIIS01002059">
    <property type="protein sequence ID" value="KAF0289119.1"/>
    <property type="molecule type" value="Genomic_DNA"/>
</dbReference>
<proteinExistence type="predicted"/>
<organism evidence="1 2">
    <name type="scientific">Amphibalanus amphitrite</name>
    <name type="common">Striped barnacle</name>
    <name type="synonym">Balanus amphitrite</name>
    <dbReference type="NCBI Taxonomy" id="1232801"/>
    <lineage>
        <taxon>Eukaryota</taxon>
        <taxon>Metazoa</taxon>
        <taxon>Ecdysozoa</taxon>
        <taxon>Arthropoda</taxon>
        <taxon>Crustacea</taxon>
        <taxon>Multicrustacea</taxon>
        <taxon>Cirripedia</taxon>
        <taxon>Thoracica</taxon>
        <taxon>Thoracicalcarea</taxon>
        <taxon>Balanomorpha</taxon>
        <taxon>Balanoidea</taxon>
        <taxon>Balanidae</taxon>
        <taxon>Amphibalaninae</taxon>
        <taxon>Amphibalanus</taxon>
    </lineage>
</organism>
<evidence type="ECO:0000313" key="2">
    <source>
        <dbReference type="Proteomes" id="UP000440578"/>
    </source>
</evidence>
<name>A0A6A4V7H4_AMPAM</name>
<protein>
    <submittedName>
        <fullName evidence="1">Uncharacterized protein</fullName>
    </submittedName>
</protein>
<dbReference type="Proteomes" id="UP000440578">
    <property type="component" value="Unassembled WGS sequence"/>
</dbReference>
<gene>
    <name evidence="1" type="ORF">FJT64_012567</name>
</gene>
<keyword evidence="2" id="KW-1185">Reference proteome</keyword>
<comment type="caution">
    <text evidence="1">The sequence shown here is derived from an EMBL/GenBank/DDBJ whole genome shotgun (WGS) entry which is preliminary data.</text>
</comment>